<dbReference type="AlphaFoldDB" id="A0A0C9WU06"/>
<gene>
    <name evidence="1" type="ORF">K443DRAFT_677457</name>
</gene>
<reference evidence="1 2" key="1">
    <citation type="submission" date="2014-04" db="EMBL/GenBank/DDBJ databases">
        <authorList>
            <consortium name="DOE Joint Genome Institute"/>
            <person name="Kuo A."/>
            <person name="Kohler A."/>
            <person name="Nagy L.G."/>
            <person name="Floudas D."/>
            <person name="Copeland A."/>
            <person name="Barry K.W."/>
            <person name="Cichocki N."/>
            <person name="Veneault-Fourrey C."/>
            <person name="LaButti K."/>
            <person name="Lindquist E.A."/>
            <person name="Lipzen A."/>
            <person name="Lundell T."/>
            <person name="Morin E."/>
            <person name="Murat C."/>
            <person name="Sun H."/>
            <person name="Tunlid A."/>
            <person name="Henrissat B."/>
            <person name="Grigoriev I.V."/>
            <person name="Hibbett D.S."/>
            <person name="Martin F."/>
            <person name="Nordberg H.P."/>
            <person name="Cantor M.N."/>
            <person name="Hua S.X."/>
        </authorList>
    </citation>
    <scope>NUCLEOTIDE SEQUENCE [LARGE SCALE GENOMIC DNA]</scope>
    <source>
        <strain evidence="1 2">LaAM-08-1</strain>
    </source>
</reference>
<sequence length="94" mass="10677">MTSFLQLRSLKLHLRAKAFTRDSLFHWPPPARLSHCSSLVHLPGKRPRRALSYIAAQAPHVSSQWNLDTLSNLSSIFHWMKHPKNATSPCSLPP</sequence>
<organism evidence="1 2">
    <name type="scientific">Laccaria amethystina LaAM-08-1</name>
    <dbReference type="NCBI Taxonomy" id="1095629"/>
    <lineage>
        <taxon>Eukaryota</taxon>
        <taxon>Fungi</taxon>
        <taxon>Dikarya</taxon>
        <taxon>Basidiomycota</taxon>
        <taxon>Agaricomycotina</taxon>
        <taxon>Agaricomycetes</taxon>
        <taxon>Agaricomycetidae</taxon>
        <taxon>Agaricales</taxon>
        <taxon>Agaricineae</taxon>
        <taxon>Hydnangiaceae</taxon>
        <taxon>Laccaria</taxon>
    </lineage>
</organism>
<protein>
    <submittedName>
        <fullName evidence="1">Uncharacterized protein</fullName>
    </submittedName>
</protein>
<evidence type="ECO:0000313" key="1">
    <source>
        <dbReference type="EMBL" id="KIK02610.1"/>
    </source>
</evidence>
<dbReference type="Proteomes" id="UP000054477">
    <property type="component" value="Unassembled WGS sequence"/>
</dbReference>
<reference evidence="2" key="2">
    <citation type="submission" date="2015-01" db="EMBL/GenBank/DDBJ databases">
        <title>Evolutionary Origins and Diversification of the Mycorrhizal Mutualists.</title>
        <authorList>
            <consortium name="DOE Joint Genome Institute"/>
            <consortium name="Mycorrhizal Genomics Consortium"/>
            <person name="Kohler A."/>
            <person name="Kuo A."/>
            <person name="Nagy L.G."/>
            <person name="Floudas D."/>
            <person name="Copeland A."/>
            <person name="Barry K.W."/>
            <person name="Cichocki N."/>
            <person name="Veneault-Fourrey C."/>
            <person name="LaButti K."/>
            <person name="Lindquist E.A."/>
            <person name="Lipzen A."/>
            <person name="Lundell T."/>
            <person name="Morin E."/>
            <person name="Murat C."/>
            <person name="Riley R."/>
            <person name="Ohm R."/>
            <person name="Sun H."/>
            <person name="Tunlid A."/>
            <person name="Henrissat B."/>
            <person name="Grigoriev I.V."/>
            <person name="Hibbett D.S."/>
            <person name="Martin F."/>
        </authorList>
    </citation>
    <scope>NUCLEOTIDE SEQUENCE [LARGE SCALE GENOMIC DNA]</scope>
    <source>
        <strain evidence="2">LaAM-08-1</strain>
    </source>
</reference>
<dbReference type="HOGENOM" id="CLU_2386532_0_0_1"/>
<keyword evidence="2" id="KW-1185">Reference proteome</keyword>
<name>A0A0C9WU06_9AGAR</name>
<accession>A0A0C9WU06</accession>
<evidence type="ECO:0000313" key="2">
    <source>
        <dbReference type="Proteomes" id="UP000054477"/>
    </source>
</evidence>
<proteinExistence type="predicted"/>
<dbReference type="EMBL" id="KN838590">
    <property type="protein sequence ID" value="KIK02610.1"/>
    <property type="molecule type" value="Genomic_DNA"/>
</dbReference>